<dbReference type="Gramene" id="FCD_00009810-RA">
    <property type="protein sequence ID" value="FCD_00009810-RA:cds"/>
    <property type="gene ID" value="FCD_00009810"/>
</dbReference>
<evidence type="ECO:0000256" key="1">
    <source>
        <dbReference type="SAM" id="MobiDB-lite"/>
    </source>
</evidence>
<dbReference type="PANTHER" id="PTHR33625">
    <property type="entry name" value="OS08G0179900 PROTEIN"/>
    <property type="match status" value="1"/>
</dbReference>
<dbReference type="PANTHER" id="PTHR33625:SF3">
    <property type="entry name" value="OS04G0550700 PROTEIN"/>
    <property type="match status" value="1"/>
</dbReference>
<sequence length="348" mass="37643">MFGGKSMGGGNGGGLLRSVGRVVTSTRANFAGGPLPDSISSSSSSCSSSTSTGNGNNNNNSRTSNTPRHAQKEKSSSTLFLSSPFASCNVPVSSVYGFPTSPPPSWPHSDDSDWVAVDGFVDDAFVLGPVPSEDEVHSAVSALQQVFNQESYSNLVRDKFAPDFVNGEEHQVMSPTDLVHQISPVGSELDWMEPSVLMCNSKMLQPYGSERVYDAFHLLQTDPLVQNMVKSLSSDEAVWNAVLNNAAVRELRDSFCLEDSRSKSTDESSDGSNEETNIVTWIFNGARAKIMEVVEKITKLVNDLFQPPENEKTSDSGGTDPFKEKLRTSFMLTIMVLLVVVVARAHKS</sequence>
<organism evidence="3 4">
    <name type="scientific">Ficus carica</name>
    <name type="common">Common fig</name>
    <dbReference type="NCBI Taxonomy" id="3494"/>
    <lineage>
        <taxon>Eukaryota</taxon>
        <taxon>Viridiplantae</taxon>
        <taxon>Streptophyta</taxon>
        <taxon>Embryophyta</taxon>
        <taxon>Tracheophyta</taxon>
        <taxon>Spermatophyta</taxon>
        <taxon>Magnoliopsida</taxon>
        <taxon>eudicotyledons</taxon>
        <taxon>Gunneridae</taxon>
        <taxon>Pentapetalae</taxon>
        <taxon>rosids</taxon>
        <taxon>fabids</taxon>
        <taxon>Rosales</taxon>
        <taxon>Moraceae</taxon>
        <taxon>Ficeae</taxon>
        <taxon>Ficus</taxon>
    </lineage>
</organism>
<dbReference type="EMBL" id="BTGU01000012">
    <property type="protein sequence ID" value="GMN41018.1"/>
    <property type="molecule type" value="Genomic_DNA"/>
</dbReference>
<name>A0AA88CZN0_FICCA</name>
<feature type="transmembrane region" description="Helical" evidence="2">
    <location>
        <begin position="326"/>
        <end position="345"/>
    </location>
</feature>
<evidence type="ECO:0000313" key="4">
    <source>
        <dbReference type="Proteomes" id="UP001187192"/>
    </source>
</evidence>
<keyword evidence="4" id="KW-1185">Reference proteome</keyword>
<feature type="region of interest" description="Disordered" evidence="1">
    <location>
        <begin position="28"/>
        <end position="78"/>
    </location>
</feature>
<reference evidence="3" key="1">
    <citation type="submission" date="2023-07" db="EMBL/GenBank/DDBJ databases">
        <title>draft genome sequence of fig (Ficus carica).</title>
        <authorList>
            <person name="Takahashi T."/>
            <person name="Nishimura K."/>
        </authorList>
    </citation>
    <scope>NUCLEOTIDE SEQUENCE</scope>
</reference>
<evidence type="ECO:0000256" key="2">
    <source>
        <dbReference type="SAM" id="Phobius"/>
    </source>
</evidence>
<keyword evidence="2" id="KW-0812">Transmembrane</keyword>
<keyword evidence="2" id="KW-0472">Membrane</keyword>
<proteinExistence type="predicted"/>
<accession>A0AA88CZN0</accession>
<dbReference type="Proteomes" id="UP001187192">
    <property type="component" value="Unassembled WGS sequence"/>
</dbReference>
<dbReference type="AlphaFoldDB" id="A0AA88CZN0"/>
<evidence type="ECO:0000313" key="3">
    <source>
        <dbReference type="EMBL" id="GMN41018.1"/>
    </source>
</evidence>
<protein>
    <submittedName>
        <fullName evidence="3">Uncharacterized protein</fullName>
    </submittedName>
</protein>
<keyword evidence="2" id="KW-1133">Transmembrane helix</keyword>
<gene>
    <name evidence="3" type="ORF">TIFTF001_010225</name>
</gene>
<feature type="compositionally biased region" description="Low complexity" evidence="1">
    <location>
        <begin position="38"/>
        <end position="66"/>
    </location>
</feature>
<comment type="caution">
    <text evidence="3">The sequence shown here is derived from an EMBL/GenBank/DDBJ whole genome shotgun (WGS) entry which is preliminary data.</text>
</comment>